<dbReference type="InterPro" id="IPR014500">
    <property type="entry name" value="UCP019307_cupin"/>
</dbReference>
<dbReference type="PIRSF" id="PIRSF019307">
    <property type="entry name" value="UCP019307"/>
    <property type="match status" value="1"/>
</dbReference>
<dbReference type="InterPro" id="IPR013096">
    <property type="entry name" value="Cupin_2"/>
</dbReference>
<gene>
    <name evidence="2" type="ORF">A7Q10_09885</name>
</gene>
<dbReference type="Gene3D" id="2.60.120.10">
    <property type="entry name" value="Jelly Rolls"/>
    <property type="match status" value="1"/>
</dbReference>
<protein>
    <recommendedName>
        <fullName evidence="1">Cupin type-2 domain-containing protein</fullName>
    </recommendedName>
</protein>
<keyword evidence="3" id="KW-1185">Reference proteome</keyword>
<dbReference type="SUPFAM" id="SSF51182">
    <property type="entry name" value="RmlC-like cupins"/>
    <property type="match status" value="1"/>
</dbReference>
<comment type="caution">
    <text evidence="2">The sequence shown here is derived from an EMBL/GenBank/DDBJ whole genome shotgun (WGS) entry which is preliminary data.</text>
</comment>
<name>A0A4Y8P8Y6_9BACT</name>
<feature type="domain" description="Cupin type-2" evidence="1">
    <location>
        <begin position="65"/>
        <end position="112"/>
    </location>
</feature>
<dbReference type="Proteomes" id="UP000297713">
    <property type="component" value="Unassembled WGS sequence"/>
</dbReference>
<dbReference type="EMBL" id="LXQC01000161">
    <property type="protein sequence ID" value="TFE67121.1"/>
    <property type="molecule type" value="Genomic_DNA"/>
</dbReference>
<accession>A0A4Y8P8Y6</accession>
<dbReference type="InterPro" id="IPR014710">
    <property type="entry name" value="RmlC-like_jellyroll"/>
</dbReference>
<reference evidence="2 3" key="1">
    <citation type="submission" date="2016-05" db="EMBL/GenBank/DDBJ databases">
        <title>Diversity and Homogeneity among Thermoacidophilic Verrucomicrobia Methanotrophs Linked with Geographical Origin.</title>
        <authorList>
            <person name="Erikstad H.-A."/>
            <person name="Smestad N.B."/>
            <person name="Ceballos R.M."/>
            <person name="Birkeland N.-K."/>
        </authorList>
    </citation>
    <scope>NUCLEOTIDE SEQUENCE [LARGE SCALE GENOMIC DNA]</scope>
    <source>
        <strain evidence="2 3">Phi</strain>
    </source>
</reference>
<dbReference type="OrthoDB" id="9791759at2"/>
<dbReference type="CDD" id="cd02219">
    <property type="entry name" value="cupin_YjlB-like"/>
    <property type="match status" value="1"/>
</dbReference>
<evidence type="ECO:0000313" key="3">
    <source>
        <dbReference type="Proteomes" id="UP000297713"/>
    </source>
</evidence>
<evidence type="ECO:0000259" key="1">
    <source>
        <dbReference type="Pfam" id="PF07883"/>
    </source>
</evidence>
<dbReference type="PANTHER" id="PTHR36448">
    <property type="entry name" value="BLR7373 PROTEIN"/>
    <property type="match status" value="1"/>
</dbReference>
<dbReference type="RefSeq" id="WP_134440621.1">
    <property type="nucleotide sequence ID" value="NZ_LXQC01000161.1"/>
</dbReference>
<dbReference type="Pfam" id="PF07883">
    <property type="entry name" value="Cupin_2"/>
    <property type="match status" value="1"/>
</dbReference>
<dbReference type="InterPro" id="IPR047121">
    <property type="entry name" value="YjiB-like"/>
</dbReference>
<dbReference type="InterPro" id="IPR011051">
    <property type="entry name" value="RmlC_Cupin_sf"/>
</dbReference>
<dbReference type="AlphaFoldDB" id="A0A4Y8P8Y6"/>
<proteinExistence type="predicted"/>
<dbReference type="PANTHER" id="PTHR36448:SF2">
    <property type="entry name" value="CUPIN TYPE-1 DOMAIN-CONTAINING PROTEIN"/>
    <property type="match status" value="1"/>
</dbReference>
<sequence length="173" mass="19365">MKNRDKTSFHTLEIAPAGSFPNSILPVVHYPTVLKDFRNDPHRIERLFFSHDWWGSWINGIYSFDHFHSTTHEVLAVVSGKAKVRLGGPLGTEVELGLGDVIVIPAGVAHARISSSMDFVVVGAYPEGKPWDLRRGNPEELQVVLENIRAVPLPKTDPVYGYKGPLVEVWEEK</sequence>
<organism evidence="2 3">
    <name type="scientific">Methylacidiphilum caldifontis</name>
    <dbReference type="NCBI Taxonomy" id="2795386"/>
    <lineage>
        <taxon>Bacteria</taxon>
        <taxon>Pseudomonadati</taxon>
        <taxon>Verrucomicrobiota</taxon>
        <taxon>Methylacidiphilae</taxon>
        <taxon>Methylacidiphilales</taxon>
        <taxon>Methylacidiphilaceae</taxon>
        <taxon>Methylacidiphilum (ex Ratnadevi et al. 2023)</taxon>
    </lineage>
</organism>
<evidence type="ECO:0000313" key="2">
    <source>
        <dbReference type="EMBL" id="TFE67121.1"/>
    </source>
</evidence>